<organism evidence="2 3">
    <name type="scientific">Capsella rubella</name>
    <dbReference type="NCBI Taxonomy" id="81985"/>
    <lineage>
        <taxon>Eukaryota</taxon>
        <taxon>Viridiplantae</taxon>
        <taxon>Streptophyta</taxon>
        <taxon>Embryophyta</taxon>
        <taxon>Tracheophyta</taxon>
        <taxon>Spermatophyta</taxon>
        <taxon>Magnoliopsida</taxon>
        <taxon>eudicotyledons</taxon>
        <taxon>Gunneridae</taxon>
        <taxon>Pentapetalae</taxon>
        <taxon>rosids</taxon>
        <taxon>malvids</taxon>
        <taxon>Brassicales</taxon>
        <taxon>Brassicaceae</taxon>
        <taxon>Camelineae</taxon>
        <taxon>Capsella</taxon>
    </lineage>
</organism>
<sequence>MLLCTFACGKSWNRPEKVAECLLRNLETFVWKFYEWKREGENEVVKYILSNSIRLKIATFSSKSIDRKKRDEMAEDLNSVVRASDSCKLMFQ</sequence>
<evidence type="ECO:0000259" key="1">
    <source>
        <dbReference type="SMART" id="SM00579"/>
    </source>
</evidence>
<evidence type="ECO:0000313" key="3">
    <source>
        <dbReference type="Proteomes" id="UP000029121"/>
    </source>
</evidence>
<name>R0HPU9_9BRAS</name>
<protein>
    <recommendedName>
        <fullName evidence="1">FBD domain-containing protein</fullName>
    </recommendedName>
</protein>
<gene>
    <name evidence="2" type="ORF">CARUB_v10019347mg</name>
</gene>
<feature type="domain" description="FBD" evidence="1">
    <location>
        <begin position="20"/>
        <end position="92"/>
    </location>
</feature>
<accession>R0HPU9</accession>
<dbReference type="InterPro" id="IPR006566">
    <property type="entry name" value="FBD"/>
</dbReference>
<keyword evidence="3" id="KW-1185">Reference proteome</keyword>
<reference evidence="3" key="1">
    <citation type="journal article" date="2013" name="Nat. Genet.">
        <title>The Capsella rubella genome and the genomic consequences of rapid mating system evolution.</title>
        <authorList>
            <person name="Slotte T."/>
            <person name="Hazzouri K.M."/>
            <person name="Agren J.A."/>
            <person name="Koenig D."/>
            <person name="Maumus F."/>
            <person name="Guo Y.L."/>
            <person name="Steige K."/>
            <person name="Platts A.E."/>
            <person name="Escobar J.S."/>
            <person name="Newman L.K."/>
            <person name="Wang W."/>
            <person name="Mandakova T."/>
            <person name="Vello E."/>
            <person name="Smith L.M."/>
            <person name="Henz S.R."/>
            <person name="Steffen J."/>
            <person name="Takuno S."/>
            <person name="Brandvain Y."/>
            <person name="Coop G."/>
            <person name="Andolfatto P."/>
            <person name="Hu T.T."/>
            <person name="Blanchette M."/>
            <person name="Clark R.M."/>
            <person name="Quesneville H."/>
            <person name="Nordborg M."/>
            <person name="Gaut B.S."/>
            <person name="Lysak M.A."/>
            <person name="Jenkins J."/>
            <person name="Grimwood J."/>
            <person name="Chapman J."/>
            <person name="Prochnik S."/>
            <person name="Shu S."/>
            <person name="Rokhsar D."/>
            <person name="Schmutz J."/>
            <person name="Weigel D."/>
            <person name="Wright S.I."/>
        </authorList>
    </citation>
    <scope>NUCLEOTIDE SEQUENCE [LARGE SCALE GENOMIC DNA]</scope>
    <source>
        <strain evidence="3">cv. Monte Gargano</strain>
    </source>
</reference>
<dbReference type="AlphaFoldDB" id="R0HPU9"/>
<dbReference type="SMART" id="SM00579">
    <property type="entry name" value="FBD"/>
    <property type="match status" value="1"/>
</dbReference>
<dbReference type="Proteomes" id="UP000029121">
    <property type="component" value="Unassembled WGS sequence"/>
</dbReference>
<evidence type="ECO:0000313" key="2">
    <source>
        <dbReference type="EMBL" id="EOA25958.1"/>
    </source>
</evidence>
<dbReference type="Pfam" id="PF08387">
    <property type="entry name" value="FBD"/>
    <property type="match status" value="1"/>
</dbReference>
<dbReference type="EMBL" id="KB870809">
    <property type="protein sequence ID" value="EOA25958.1"/>
    <property type="molecule type" value="Genomic_DNA"/>
</dbReference>
<proteinExistence type="predicted"/>